<dbReference type="EMBL" id="BSXT01000570">
    <property type="protein sequence ID" value="GMF30253.1"/>
    <property type="molecule type" value="Genomic_DNA"/>
</dbReference>
<comment type="caution">
    <text evidence="2">The sequence shown here is derived from an EMBL/GenBank/DDBJ whole genome shotgun (WGS) entry which is preliminary data.</text>
</comment>
<protein>
    <submittedName>
        <fullName evidence="2">Unnamed protein product</fullName>
    </submittedName>
</protein>
<dbReference type="Proteomes" id="UP001165121">
    <property type="component" value="Unassembled WGS sequence"/>
</dbReference>
<dbReference type="OrthoDB" id="430207at2759"/>
<name>A0A9W6X3W6_9STRA</name>
<accession>A0A9W6X3W6</accession>
<feature type="region of interest" description="Disordered" evidence="1">
    <location>
        <begin position="161"/>
        <end position="190"/>
    </location>
</feature>
<evidence type="ECO:0000256" key="1">
    <source>
        <dbReference type="SAM" id="MobiDB-lite"/>
    </source>
</evidence>
<feature type="region of interest" description="Disordered" evidence="1">
    <location>
        <begin position="40"/>
        <end position="76"/>
    </location>
</feature>
<keyword evidence="3" id="KW-1185">Reference proteome</keyword>
<evidence type="ECO:0000313" key="2">
    <source>
        <dbReference type="EMBL" id="GMF30253.1"/>
    </source>
</evidence>
<gene>
    <name evidence="2" type="ORF">Pfra01_000666000</name>
</gene>
<evidence type="ECO:0000313" key="3">
    <source>
        <dbReference type="Proteomes" id="UP001165121"/>
    </source>
</evidence>
<organism evidence="2 3">
    <name type="scientific">Phytophthora fragariaefolia</name>
    <dbReference type="NCBI Taxonomy" id="1490495"/>
    <lineage>
        <taxon>Eukaryota</taxon>
        <taxon>Sar</taxon>
        <taxon>Stramenopiles</taxon>
        <taxon>Oomycota</taxon>
        <taxon>Peronosporomycetes</taxon>
        <taxon>Peronosporales</taxon>
        <taxon>Peronosporaceae</taxon>
        <taxon>Phytophthora</taxon>
    </lineage>
</organism>
<sequence length="205" mass="22656">MRRLGLLYDGWLRRAPVLTKSVTSAVLFGFGDRIAQRIEKSRSSKDQISDQQETEDDAVLVSASGGGQEDASGHVRARADHQHALLHDEANDGGKVAQRRCELRRGSATANAQGQLYHLASGQHRQLRLRASAVPHPLHQLREPRLDDGALDHFKSANVGTITASQGDEQGRARKRRRSNVNGDKDEFSLPEVPVETVRFHDACK</sequence>
<reference evidence="2" key="1">
    <citation type="submission" date="2023-04" db="EMBL/GenBank/DDBJ databases">
        <title>Phytophthora fragariaefolia NBRC 109709.</title>
        <authorList>
            <person name="Ichikawa N."/>
            <person name="Sato H."/>
            <person name="Tonouchi N."/>
        </authorList>
    </citation>
    <scope>NUCLEOTIDE SEQUENCE</scope>
    <source>
        <strain evidence="2">NBRC 109709</strain>
    </source>
</reference>
<proteinExistence type="predicted"/>
<dbReference type="AlphaFoldDB" id="A0A9W6X3W6"/>